<evidence type="ECO:0000256" key="1">
    <source>
        <dbReference type="ARBA" id="ARBA00006484"/>
    </source>
</evidence>
<dbReference type="GO" id="GO:0016491">
    <property type="term" value="F:oxidoreductase activity"/>
    <property type="evidence" value="ECO:0007669"/>
    <property type="project" value="UniProtKB-KW"/>
</dbReference>
<dbReference type="Gene3D" id="3.40.50.720">
    <property type="entry name" value="NAD(P)-binding Rossmann-like Domain"/>
    <property type="match status" value="1"/>
</dbReference>
<dbReference type="AlphaFoldDB" id="A0A6A5WKH1"/>
<dbReference type="InterPro" id="IPR002347">
    <property type="entry name" value="SDR_fam"/>
</dbReference>
<dbReference type="PRINTS" id="PR00081">
    <property type="entry name" value="GDHRDH"/>
</dbReference>
<dbReference type="InterPro" id="IPR051911">
    <property type="entry name" value="SDR_oxidoreductase"/>
</dbReference>
<evidence type="ECO:0000313" key="3">
    <source>
        <dbReference type="EMBL" id="KAF2001518.1"/>
    </source>
</evidence>
<dbReference type="CDD" id="cd05374">
    <property type="entry name" value="17beta-HSD-like_SDR_c"/>
    <property type="match status" value="1"/>
</dbReference>
<dbReference type="PANTHER" id="PTHR43976:SF16">
    <property type="entry name" value="SHORT-CHAIN DEHYDROGENASE_REDUCTASE FAMILY PROTEIN"/>
    <property type="match status" value="1"/>
</dbReference>
<organism evidence="3 4">
    <name type="scientific">Amniculicola lignicola CBS 123094</name>
    <dbReference type="NCBI Taxonomy" id="1392246"/>
    <lineage>
        <taxon>Eukaryota</taxon>
        <taxon>Fungi</taxon>
        <taxon>Dikarya</taxon>
        <taxon>Ascomycota</taxon>
        <taxon>Pezizomycotina</taxon>
        <taxon>Dothideomycetes</taxon>
        <taxon>Pleosporomycetidae</taxon>
        <taxon>Pleosporales</taxon>
        <taxon>Amniculicolaceae</taxon>
        <taxon>Amniculicola</taxon>
    </lineage>
</organism>
<accession>A0A6A5WKH1</accession>
<dbReference type="InterPro" id="IPR036291">
    <property type="entry name" value="NAD(P)-bd_dom_sf"/>
</dbReference>
<protein>
    <submittedName>
        <fullName evidence="3">NAD(P)-binding protein</fullName>
    </submittedName>
</protein>
<keyword evidence="4" id="KW-1185">Reference proteome</keyword>
<dbReference type="OrthoDB" id="1274115at2759"/>
<proteinExistence type="inferred from homology"/>
<dbReference type="EMBL" id="ML977582">
    <property type="protein sequence ID" value="KAF2001518.1"/>
    <property type="molecule type" value="Genomic_DNA"/>
</dbReference>
<keyword evidence="2" id="KW-0560">Oxidoreductase</keyword>
<gene>
    <name evidence="3" type="ORF">P154DRAFT_489878</name>
</gene>
<sequence>MASQTPVWFITAASSGFGKYMTLDALSRGHKVIASARSVAKIADLKEAGADTVVLDVTSPLADIEKVAKEANDKYGYITHLVNAAGYILVGAVEETSPEEDYNIFNTNIFGMLNTTKAFAPYLRATPGEKTICNFGSIGSWTGGAGFGLYSATKWATSGISESLTLEMKPFNISVTVVEPGYFRTGFLNPTAKIVAKNSIEAYKGTPGGDVRKILDQTDSKQPGDVVKGSKVIVDILTRTGVAEGKEVPIRVALGSDSTPYIRAKLERTEALLKEWEPVVTATDHE</sequence>
<dbReference type="Proteomes" id="UP000799779">
    <property type="component" value="Unassembled WGS sequence"/>
</dbReference>
<reference evidence="3" key="1">
    <citation type="journal article" date="2020" name="Stud. Mycol.">
        <title>101 Dothideomycetes genomes: a test case for predicting lifestyles and emergence of pathogens.</title>
        <authorList>
            <person name="Haridas S."/>
            <person name="Albert R."/>
            <person name="Binder M."/>
            <person name="Bloem J."/>
            <person name="Labutti K."/>
            <person name="Salamov A."/>
            <person name="Andreopoulos B."/>
            <person name="Baker S."/>
            <person name="Barry K."/>
            <person name="Bills G."/>
            <person name="Bluhm B."/>
            <person name="Cannon C."/>
            <person name="Castanera R."/>
            <person name="Culley D."/>
            <person name="Daum C."/>
            <person name="Ezra D."/>
            <person name="Gonzalez J."/>
            <person name="Henrissat B."/>
            <person name="Kuo A."/>
            <person name="Liang C."/>
            <person name="Lipzen A."/>
            <person name="Lutzoni F."/>
            <person name="Magnuson J."/>
            <person name="Mondo S."/>
            <person name="Nolan M."/>
            <person name="Ohm R."/>
            <person name="Pangilinan J."/>
            <person name="Park H.-J."/>
            <person name="Ramirez L."/>
            <person name="Alfaro M."/>
            <person name="Sun H."/>
            <person name="Tritt A."/>
            <person name="Yoshinaga Y."/>
            <person name="Zwiers L.-H."/>
            <person name="Turgeon B."/>
            <person name="Goodwin S."/>
            <person name="Spatafora J."/>
            <person name="Crous P."/>
            <person name="Grigoriev I."/>
        </authorList>
    </citation>
    <scope>NUCLEOTIDE SEQUENCE</scope>
    <source>
        <strain evidence="3">CBS 123094</strain>
    </source>
</reference>
<dbReference type="Pfam" id="PF00106">
    <property type="entry name" value="adh_short"/>
    <property type="match status" value="1"/>
</dbReference>
<evidence type="ECO:0000256" key="2">
    <source>
        <dbReference type="ARBA" id="ARBA00023002"/>
    </source>
</evidence>
<evidence type="ECO:0000313" key="4">
    <source>
        <dbReference type="Proteomes" id="UP000799779"/>
    </source>
</evidence>
<comment type="similarity">
    <text evidence="1">Belongs to the short-chain dehydrogenases/reductases (SDR) family.</text>
</comment>
<name>A0A6A5WKH1_9PLEO</name>
<dbReference type="SUPFAM" id="SSF51735">
    <property type="entry name" value="NAD(P)-binding Rossmann-fold domains"/>
    <property type="match status" value="1"/>
</dbReference>
<dbReference type="PANTHER" id="PTHR43976">
    <property type="entry name" value="SHORT CHAIN DEHYDROGENASE"/>
    <property type="match status" value="1"/>
</dbReference>